<keyword evidence="3" id="KW-0812">Transmembrane</keyword>
<keyword evidence="5" id="KW-1185">Reference proteome</keyword>
<sequence length="264" mass="27283">MTTHPSPAVIARYADPAADLDEVTMWSVETHLEDCADCRARVAGGAPGDSRDLLARIAAGVDRGIAAGPAPARRRRPVTRNRRLVWHLVPWLTMTVTVLGCAVLLQGLEPRVPLVSLLAPVAPLPGVAIAWSRRHDPAWELIAGTPAAGLAMLLRRTAGVLVVVVPALALAGSRTGVSLALTLLPCLAFTAATIALGAFVGVRLAATVLGTAWALAVVLPAVVTTHPPAVLQPGSSGGWALLTLALAGLAATRAGNFRRLSSHN</sequence>
<name>A0ABW6W995_9ACTN</name>
<proteinExistence type="predicted"/>
<feature type="transmembrane region" description="Helical" evidence="3">
    <location>
        <begin position="177"/>
        <end position="197"/>
    </location>
</feature>
<reference evidence="4 5" key="1">
    <citation type="submission" date="2024-10" db="EMBL/GenBank/DDBJ databases">
        <title>The Natural Products Discovery Center: Release of the First 8490 Sequenced Strains for Exploring Actinobacteria Biosynthetic Diversity.</title>
        <authorList>
            <person name="Kalkreuter E."/>
            <person name="Kautsar S.A."/>
            <person name="Yang D."/>
            <person name="Bader C.D."/>
            <person name="Teijaro C.N."/>
            <person name="Fluegel L."/>
            <person name="Davis C.M."/>
            <person name="Simpson J.R."/>
            <person name="Lauterbach L."/>
            <person name="Steele A.D."/>
            <person name="Gui C."/>
            <person name="Meng S."/>
            <person name="Li G."/>
            <person name="Viehrig K."/>
            <person name="Ye F."/>
            <person name="Su P."/>
            <person name="Kiefer A.F."/>
            <person name="Nichols A."/>
            <person name="Cepeda A.J."/>
            <person name="Yan W."/>
            <person name="Fan B."/>
            <person name="Jiang Y."/>
            <person name="Adhikari A."/>
            <person name="Zheng C.-J."/>
            <person name="Schuster L."/>
            <person name="Cowan T.M."/>
            <person name="Smanski M.J."/>
            <person name="Chevrette M.G."/>
            <person name="De Carvalho L.P.S."/>
            <person name="Shen B."/>
        </authorList>
    </citation>
    <scope>NUCLEOTIDE SEQUENCE [LARGE SCALE GENOMIC DNA]</scope>
    <source>
        <strain evidence="4 5">NPDC000087</strain>
    </source>
</reference>
<dbReference type="EMBL" id="JBIAZU010000002">
    <property type="protein sequence ID" value="MFF5289888.1"/>
    <property type="molecule type" value="Genomic_DNA"/>
</dbReference>
<evidence type="ECO:0000256" key="2">
    <source>
        <dbReference type="ARBA" id="ARBA00023163"/>
    </source>
</evidence>
<organism evidence="4 5">
    <name type="scientific">Paractinoplanes globisporus</name>
    <dbReference type="NCBI Taxonomy" id="113565"/>
    <lineage>
        <taxon>Bacteria</taxon>
        <taxon>Bacillati</taxon>
        <taxon>Actinomycetota</taxon>
        <taxon>Actinomycetes</taxon>
        <taxon>Micromonosporales</taxon>
        <taxon>Micromonosporaceae</taxon>
        <taxon>Paractinoplanes</taxon>
    </lineage>
</organism>
<keyword evidence="2" id="KW-0804">Transcription</keyword>
<feature type="transmembrane region" description="Helical" evidence="3">
    <location>
        <begin position="153"/>
        <end position="171"/>
    </location>
</feature>
<dbReference type="RefSeq" id="WP_020511574.1">
    <property type="nucleotide sequence ID" value="NZ_JBIAZU010000002.1"/>
</dbReference>
<feature type="transmembrane region" description="Helical" evidence="3">
    <location>
        <begin position="84"/>
        <end position="108"/>
    </location>
</feature>
<keyword evidence="3" id="KW-0472">Membrane</keyword>
<protein>
    <recommendedName>
        <fullName evidence="6">Zinc-finger domain-containing protein</fullName>
    </recommendedName>
</protein>
<evidence type="ECO:0000313" key="5">
    <source>
        <dbReference type="Proteomes" id="UP001602245"/>
    </source>
</evidence>
<keyword evidence="3" id="KW-1133">Transmembrane helix</keyword>
<gene>
    <name evidence="4" type="ORF">ACFY35_10630</name>
</gene>
<evidence type="ECO:0000256" key="1">
    <source>
        <dbReference type="ARBA" id="ARBA00023015"/>
    </source>
</evidence>
<keyword evidence="1" id="KW-0805">Transcription regulation</keyword>
<evidence type="ECO:0008006" key="6">
    <source>
        <dbReference type="Google" id="ProtNLM"/>
    </source>
</evidence>
<dbReference type="InterPro" id="IPR041916">
    <property type="entry name" value="Anti_sigma_zinc_sf"/>
</dbReference>
<comment type="caution">
    <text evidence="4">The sequence shown here is derived from an EMBL/GenBank/DDBJ whole genome shotgun (WGS) entry which is preliminary data.</text>
</comment>
<accession>A0ABW6W995</accession>
<dbReference type="Proteomes" id="UP001602245">
    <property type="component" value="Unassembled WGS sequence"/>
</dbReference>
<evidence type="ECO:0000256" key="3">
    <source>
        <dbReference type="SAM" id="Phobius"/>
    </source>
</evidence>
<dbReference type="Gene3D" id="1.10.10.1320">
    <property type="entry name" value="Anti-sigma factor, zinc-finger domain"/>
    <property type="match status" value="1"/>
</dbReference>
<feature type="transmembrane region" description="Helical" evidence="3">
    <location>
        <begin position="236"/>
        <end position="255"/>
    </location>
</feature>
<evidence type="ECO:0000313" key="4">
    <source>
        <dbReference type="EMBL" id="MFF5289888.1"/>
    </source>
</evidence>
<feature type="transmembrane region" description="Helical" evidence="3">
    <location>
        <begin position="204"/>
        <end position="224"/>
    </location>
</feature>
<feature type="transmembrane region" description="Helical" evidence="3">
    <location>
        <begin position="114"/>
        <end position="132"/>
    </location>
</feature>